<dbReference type="RefSeq" id="WP_184807640.1">
    <property type="nucleotide sequence ID" value="NZ_JACIIZ010000024.1"/>
</dbReference>
<dbReference type="GO" id="GO:0016787">
    <property type="term" value="F:hydrolase activity"/>
    <property type="evidence" value="ECO:0007669"/>
    <property type="project" value="UniProtKB-KW"/>
</dbReference>
<comment type="caution">
    <text evidence="3">The sequence shown here is derived from an EMBL/GenBank/DDBJ whole genome shotgun (WGS) entry which is preliminary data.</text>
</comment>
<dbReference type="InterPro" id="IPR036380">
    <property type="entry name" value="Isochorismatase-like_sf"/>
</dbReference>
<organism evidence="3 4">
    <name type="scientific">Nitrospirillum iridis</name>
    <dbReference type="NCBI Taxonomy" id="765888"/>
    <lineage>
        <taxon>Bacteria</taxon>
        <taxon>Pseudomonadati</taxon>
        <taxon>Pseudomonadota</taxon>
        <taxon>Alphaproteobacteria</taxon>
        <taxon>Rhodospirillales</taxon>
        <taxon>Azospirillaceae</taxon>
        <taxon>Nitrospirillum</taxon>
    </lineage>
</organism>
<dbReference type="Proteomes" id="UP000539175">
    <property type="component" value="Unassembled WGS sequence"/>
</dbReference>
<evidence type="ECO:0000313" key="4">
    <source>
        <dbReference type="Proteomes" id="UP000539175"/>
    </source>
</evidence>
<feature type="domain" description="Isochorismatase-like" evidence="2">
    <location>
        <begin position="14"/>
        <end position="154"/>
    </location>
</feature>
<protein>
    <submittedName>
        <fullName evidence="3">Nicotinamidase-related amidase</fullName>
    </submittedName>
</protein>
<dbReference type="AlphaFoldDB" id="A0A7X0B3L8"/>
<proteinExistence type="predicted"/>
<dbReference type="InterPro" id="IPR050272">
    <property type="entry name" value="Isochorismatase-like_hydrls"/>
</dbReference>
<name>A0A7X0B3L8_9PROT</name>
<dbReference type="SUPFAM" id="SSF52499">
    <property type="entry name" value="Isochorismatase-like hydrolases"/>
    <property type="match status" value="1"/>
</dbReference>
<dbReference type="CDD" id="cd01014">
    <property type="entry name" value="nicotinamidase_related"/>
    <property type="match status" value="1"/>
</dbReference>
<keyword evidence="1" id="KW-0378">Hydrolase</keyword>
<keyword evidence="4" id="KW-1185">Reference proteome</keyword>
<accession>A0A7X0B3L8</accession>
<gene>
    <name evidence="3" type="ORF">FHS74_005726</name>
</gene>
<dbReference type="Pfam" id="PF00857">
    <property type="entry name" value="Isochorismatase"/>
    <property type="match status" value="1"/>
</dbReference>
<sequence length="184" mass="19097">MSPHHPSRRSASRSALIVLDMQVGLMHGPVPPHAGAGVLVRIQDMADRARQARGMVVLVQHDGPEGSPAAPGSANWQLVEQLAPQAGDLVVRKTRPSVFAGTELAALLRGHGIDRVVLAGMKTEYCVDASCRAARDLGFEAVLAGDAHTTVDTPALAAGAIIQHHNLTLGGPFAQVMAAAAVGF</sequence>
<evidence type="ECO:0000313" key="3">
    <source>
        <dbReference type="EMBL" id="MBB6255127.1"/>
    </source>
</evidence>
<dbReference type="PANTHER" id="PTHR43540">
    <property type="entry name" value="PEROXYUREIDOACRYLATE/UREIDOACRYLATE AMIDOHYDROLASE-RELATED"/>
    <property type="match status" value="1"/>
</dbReference>
<evidence type="ECO:0000256" key="1">
    <source>
        <dbReference type="ARBA" id="ARBA00022801"/>
    </source>
</evidence>
<evidence type="ECO:0000259" key="2">
    <source>
        <dbReference type="Pfam" id="PF00857"/>
    </source>
</evidence>
<dbReference type="Gene3D" id="3.40.50.850">
    <property type="entry name" value="Isochorismatase-like"/>
    <property type="match status" value="1"/>
</dbReference>
<dbReference type="EMBL" id="JACIIZ010000024">
    <property type="protein sequence ID" value="MBB6255127.1"/>
    <property type="molecule type" value="Genomic_DNA"/>
</dbReference>
<reference evidence="3 4" key="1">
    <citation type="submission" date="2020-08" db="EMBL/GenBank/DDBJ databases">
        <title>Genomic Encyclopedia of Type Strains, Phase IV (KMG-IV): sequencing the most valuable type-strain genomes for metagenomic binning, comparative biology and taxonomic classification.</title>
        <authorList>
            <person name="Goeker M."/>
        </authorList>
    </citation>
    <scope>NUCLEOTIDE SEQUENCE [LARGE SCALE GENOMIC DNA]</scope>
    <source>
        <strain evidence="3 4">DSM 22198</strain>
    </source>
</reference>
<dbReference type="InterPro" id="IPR000868">
    <property type="entry name" value="Isochorismatase-like_dom"/>
</dbReference>